<dbReference type="PANTHER" id="PTHR48090">
    <property type="entry name" value="UNDECAPRENYL-PHOSPHATE 4-DEOXY-4-FORMAMIDO-L-ARABINOSE TRANSFERASE-RELATED"/>
    <property type="match status" value="1"/>
</dbReference>
<accession>A0A2H0REK1</accession>
<keyword evidence="2" id="KW-0328">Glycosyltransferase</keyword>
<keyword evidence="3 10" id="KW-0808">Transferase</keyword>
<keyword evidence="4 8" id="KW-0812">Transmembrane</keyword>
<reference evidence="10 11" key="1">
    <citation type="submission" date="2017-09" db="EMBL/GenBank/DDBJ databases">
        <title>Depth-based differentiation of microbial function through sediment-hosted aquifers and enrichment of novel symbionts in the deep terrestrial subsurface.</title>
        <authorList>
            <person name="Probst A.J."/>
            <person name="Ladd B."/>
            <person name="Jarett J.K."/>
            <person name="Geller-Mcgrath D.E."/>
            <person name="Sieber C.M."/>
            <person name="Emerson J.B."/>
            <person name="Anantharaman K."/>
            <person name="Thomas B.C."/>
            <person name="Malmstrom R."/>
            <person name="Stieglmeier M."/>
            <person name="Klingl A."/>
            <person name="Woyke T."/>
            <person name="Ryan C.M."/>
            <person name="Banfield J.F."/>
        </authorList>
    </citation>
    <scope>NUCLEOTIDE SEQUENCE [LARGE SCALE GENOMIC DNA]</scope>
    <source>
        <strain evidence="10">CG10_big_fil_rev_8_21_14_0_10_51_16</strain>
    </source>
</reference>
<evidence type="ECO:0000313" key="10">
    <source>
        <dbReference type="EMBL" id="PIR44969.1"/>
    </source>
</evidence>
<keyword evidence="7 8" id="KW-0472">Membrane</keyword>
<name>A0A2H0REK1_9BACT</name>
<comment type="caution">
    <text evidence="10">The sequence shown here is derived from an EMBL/GenBank/DDBJ whole genome shotgun (WGS) entry which is preliminary data.</text>
</comment>
<dbReference type="InterPro" id="IPR001173">
    <property type="entry name" value="Glyco_trans_2-like"/>
</dbReference>
<proteinExistence type="predicted"/>
<dbReference type="InterPro" id="IPR029044">
    <property type="entry name" value="Nucleotide-diphossugar_trans"/>
</dbReference>
<gene>
    <name evidence="10" type="ORF">COV10_02060</name>
</gene>
<evidence type="ECO:0000256" key="7">
    <source>
        <dbReference type="ARBA" id="ARBA00023136"/>
    </source>
</evidence>
<dbReference type="Gene3D" id="3.90.550.10">
    <property type="entry name" value="Spore Coat Polysaccharide Biosynthesis Protein SpsA, Chain A"/>
    <property type="match status" value="1"/>
</dbReference>
<dbReference type="GO" id="GO:0016757">
    <property type="term" value="F:glycosyltransferase activity"/>
    <property type="evidence" value="ECO:0007669"/>
    <property type="project" value="UniProtKB-KW"/>
</dbReference>
<dbReference type="InterPro" id="IPR050256">
    <property type="entry name" value="Glycosyltransferase_2"/>
</dbReference>
<keyword evidence="1" id="KW-1003">Cell membrane</keyword>
<dbReference type="AlphaFoldDB" id="A0A2H0REK1"/>
<evidence type="ECO:0000256" key="8">
    <source>
        <dbReference type="SAM" id="Phobius"/>
    </source>
</evidence>
<evidence type="ECO:0000313" key="11">
    <source>
        <dbReference type="Proteomes" id="UP000228767"/>
    </source>
</evidence>
<dbReference type="SUPFAM" id="SSF53448">
    <property type="entry name" value="Nucleotide-diphospho-sugar transferases"/>
    <property type="match status" value="1"/>
</dbReference>
<dbReference type="Proteomes" id="UP000228767">
    <property type="component" value="Unassembled WGS sequence"/>
</dbReference>
<evidence type="ECO:0000256" key="2">
    <source>
        <dbReference type="ARBA" id="ARBA00022676"/>
    </source>
</evidence>
<evidence type="ECO:0000256" key="3">
    <source>
        <dbReference type="ARBA" id="ARBA00022679"/>
    </source>
</evidence>
<sequence>MKPHRIEKVSIVIPVYNEEGNIPNLYKELVDVLYTTKKEYEVIYVDDCSNDASLEILESLFANDIRVQVISLLGNQGQTIALSAGLKHAVGDVVIAMDGDGQHDPKYIPEFIKAIEEGNDLASSWKEEDQRDSNFLALLSRIFHKLVSSFTGAKMKYFGSTMKAYRRELVRNLDLSGDLHRFAGALVYYKGIRIKEIPIRIRKRLKGESAYGFGKIFRVALDLLLIKFLTKYAKAPFRLFGTISFLGIIVGLFGIGLVTYYKYVLGLPSQQNTGLLIVSAIGIIVSVQLLVFGFLAELISRIYHTSDQKGLYAVRTHLRHQDICE</sequence>
<keyword evidence="6 8" id="KW-1133">Transmembrane helix</keyword>
<protein>
    <submittedName>
        <fullName evidence="10">Glycosyltransferase</fullName>
    </submittedName>
</protein>
<evidence type="ECO:0000259" key="9">
    <source>
        <dbReference type="Pfam" id="PF00535"/>
    </source>
</evidence>
<dbReference type="CDD" id="cd04187">
    <property type="entry name" value="DPM1_like_bac"/>
    <property type="match status" value="1"/>
</dbReference>
<dbReference type="GO" id="GO:0005886">
    <property type="term" value="C:plasma membrane"/>
    <property type="evidence" value="ECO:0007669"/>
    <property type="project" value="TreeGrafter"/>
</dbReference>
<dbReference type="PANTHER" id="PTHR48090:SF3">
    <property type="entry name" value="UNDECAPRENYL-PHOSPHATE 4-DEOXY-4-FORMAMIDO-L-ARABINOSE TRANSFERASE"/>
    <property type="match status" value="1"/>
</dbReference>
<dbReference type="EMBL" id="PCYI01000014">
    <property type="protein sequence ID" value="PIR44969.1"/>
    <property type="molecule type" value="Genomic_DNA"/>
</dbReference>
<keyword evidence="5" id="KW-0448">Lipopolysaccharide biosynthesis</keyword>
<evidence type="ECO:0000256" key="6">
    <source>
        <dbReference type="ARBA" id="ARBA00022989"/>
    </source>
</evidence>
<feature type="domain" description="Glycosyltransferase 2-like" evidence="9">
    <location>
        <begin position="10"/>
        <end position="172"/>
    </location>
</feature>
<evidence type="ECO:0000256" key="5">
    <source>
        <dbReference type="ARBA" id="ARBA00022985"/>
    </source>
</evidence>
<feature type="transmembrane region" description="Helical" evidence="8">
    <location>
        <begin position="237"/>
        <end position="261"/>
    </location>
</feature>
<dbReference type="GO" id="GO:0009103">
    <property type="term" value="P:lipopolysaccharide biosynthetic process"/>
    <property type="evidence" value="ECO:0007669"/>
    <property type="project" value="UniProtKB-KW"/>
</dbReference>
<feature type="transmembrane region" description="Helical" evidence="8">
    <location>
        <begin position="273"/>
        <end position="296"/>
    </location>
</feature>
<organism evidence="10 11">
    <name type="scientific">Candidatus Vogelbacteria bacterium CG10_big_fil_rev_8_21_14_0_10_51_16</name>
    <dbReference type="NCBI Taxonomy" id="1975045"/>
    <lineage>
        <taxon>Bacteria</taxon>
        <taxon>Candidatus Vogeliibacteriota</taxon>
    </lineage>
</organism>
<evidence type="ECO:0000256" key="1">
    <source>
        <dbReference type="ARBA" id="ARBA00022475"/>
    </source>
</evidence>
<evidence type="ECO:0000256" key="4">
    <source>
        <dbReference type="ARBA" id="ARBA00022692"/>
    </source>
</evidence>
<dbReference type="Pfam" id="PF00535">
    <property type="entry name" value="Glycos_transf_2"/>
    <property type="match status" value="1"/>
</dbReference>